<gene>
    <name evidence="2" type="ORF">CEY00_Acc02796</name>
</gene>
<dbReference type="AlphaFoldDB" id="A0A2R6RR58"/>
<reference evidence="3" key="2">
    <citation type="journal article" date="2018" name="BMC Genomics">
        <title>A manually annotated Actinidia chinensis var. chinensis (kiwifruit) genome highlights the challenges associated with draft genomes and gene prediction in plants.</title>
        <authorList>
            <person name="Pilkington S.M."/>
            <person name="Crowhurst R."/>
            <person name="Hilario E."/>
            <person name="Nardozza S."/>
            <person name="Fraser L."/>
            <person name="Peng Y."/>
            <person name="Gunaseelan K."/>
            <person name="Simpson R."/>
            <person name="Tahir J."/>
            <person name="Deroles S.C."/>
            <person name="Templeton K."/>
            <person name="Luo Z."/>
            <person name="Davy M."/>
            <person name="Cheng C."/>
            <person name="McNeilage M."/>
            <person name="Scaglione D."/>
            <person name="Liu Y."/>
            <person name="Zhang Q."/>
            <person name="Datson P."/>
            <person name="De Silva N."/>
            <person name="Gardiner S.E."/>
            <person name="Bassett H."/>
            <person name="Chagne D."/>
            <person name="McCallum J."/>
            <person name="Dzierzon H."/>
            <person name="Deng C."/>
            <person name="Wang Y.Y."/>
            <person name="Barron L."/>
            <person name="Manako K."/>
            <person name="Bowen J."/>
            <person name="Foster T.M."/>
            <person name="Erridge Z.A."/>
            <person name="Tiffin H."/>
            <person name="Waite C.N."/>
            <person name="Davies K.M."/>
            <person name="Grierson E.P."/>
            <person name="Laing W.A."/>
            <person name="Kirk R."/>
            <person name="Chen X."/>
            <person name="Wood M."/>
            <person name="Montefiori M."/>
            <person name="Brummell D.A."/>
            <person name="Schwinn K.E."/>
            <person name="Catanach A."/>
            <person name="Fullerton C."/>
            <person name="Li D."/>
            <person name="Meiyalaghan S."/>
            <person name="Nieuwenhuizen N."/>
            <person name="Read N."/>
            <person name="Prakash R."/>
            <person name="Hunter D."/>
            <person name="Zhang H."/>
            <person name="McKenzie M."/>
            <person name="Knabel M."/>
            <person name="Harris A."/>
            <person name="Allan A.C."/>
            <person name="Gleave A."/>
            <person name="Chen A."/>
            <person name="Janssen B.J."/>
            <person name="Plunkett B."/>
            <person name="Ampomah-Dwamena C."/>
            <person name="Voogd C."/>
            <person name="Leif D."/>
            <person name="Lafferty D."/>
            <person name="Souleyre E.J.F."/>
            <person name="Varkonyi-Gasic E."/>
            <person name="Gambi F."/>
            <person name="Hanley J."/>
            <person name="Yao J.L."/>
            <person name="Cheung J."/>
            <person name="David K.M."/>
            <person name="Warren B."/>
            <person name="Marsh K."/>
            <person name="Snowden K.C."/>
            <person name="Lin-Wang K."/>
            <person name="Brian L."/>
            <person name="Martinez-Sanchez M."/>
            <person name="Wang M."/>
            <person name="Ileperuma N."/>
            <person name="Macnee N."/>
            <person name="Campin R."/>
            <person name="McAtee P."/>
            <person name="Drummond R.S.M."/>
            <person name="Espley R.V."/>
            <person name="Ireland H.S."/>
            <person name="Wu R."/>
            <person name="Atkinson R.G."/>
            <person name="Karunairetnam S."/>
            <person name="Bulley S."/>
            <person name="Chunkath S."/>
            <person name="Hanley Z."/>
            <person name="Storey R."/>
            <person name="Thrimawithana A.H."/>
            <person name="Thomson S."/>
            <person name="David C."/>
            <person name="Testolin R."/>
            <person name="Huang H."/>
            <person name="Hellens R.P."/>
            <person name="Schaffer R.J."/>
        </authorList>
    </citation>
    <scope>NUCLEOTIDE SEQUENCE [LARGE SCALE GENOMIC DNA]</scope>
    <source>
        <strain evidence="3">cv. Red5</strain>
    </source>
</reference>
<dbReference type="OMA" id="ASYKEHE"/>
<evidence type="ECO:0000313" key="2">
    <source>
        <dbReference type="EMBL" id="PSS32497.1"/>
    </source>
</evidence>
<name>A0A2R6RR58_ACTCC</name>
<dbReference type="STRING" id="1590841.A0A2R6RR58"/>
<dbReference type="OrthoDB" id="691043at2759"/>
<feature type="region of interest" description="Disordered" evidence="1">
    <location>
        <begin position="41"/>
        <end position="84"/>
    </location>
</feature>
<dbReference type="Gramene" id="PSS32497">
    <property type="protein sequence ID" value="PSS32497"/>
    <property type="gene ID" value="CEY00_Acc02796"/>
</dbReference>
<feature type="compositionally biased region" description="Low complexity" evidence="1">
    <location>
        <begin position="50"/>
        <end position="59"/>
    </location>
</feature>
<dbReference type="InParanoid" id="A0A2R6RR58"/>
<reference evidence="2 3" key="1">
    <citation type="submission" date="2017-07" db="EMBL/GenBank/DDBJ databases">
        <title>An improved, manually edited Actinidia chinensis var. chinensis (kiwifruit) genome highlights the challenges associated with draft genomes and gene prediction in plants.</title>
        <authorList>
            <person name="Pilkington S."/>
            <person name="Crowhurst R."/>
            <person name="Hilario E."/>
            <person name="Nardozza S."/>
            <person name="Fraser L."/>
            <person name="Peng Y."/>
            <person name="Gunaseelan K."/>
            <person name="Simpson R."/>
            <person name="Tahir J."/>
            <person name="Deroles S."/>
            <person name="Templeton K."/>
            <person name="Luo Z."/>
            <person name="Davy M."/>
            <person name="Cheng C."/>
            <person name="Mcneilage M."/>
            <person name="Scaglione D."/>
            <person name="Liu Y."/>
            <person name="Zhang Q."/>
            <person name="Datson P."/>
            <person name="De Silva N."/>
            <person name="Gardiner S."/>
            <person name="Bassett H."/>
            <person name="Chagne D."/>
            <person name="Mccallum J."/>
            <person name="Dzierzon H."/>
            <person name="Deng C."/>
            <person name="Wang Y.-Y."/>
            <person name="Barron N."/>
            <person name="Manako K."/>
            <person name="Bowen J."/>
            <person name="Foster T."/>
            <person name="Erridge Z."/>
            <person name="Tiffin H."/>
            <person name="Waite C."/>
            <person name="Davies K."/>
            <person name="Grierson E."/>
            <person name="Laing W."/>
            <person name="Kirk R."/>
            <person name="Chen X."/>
            <person name="Wood M."/>
            <person name="Montefiori M."/>
            <person name="Brummell D."/>
            <person name="Schwinn K."/>
            <person name="Catanach A."/>
            <person name="Fullerton C."/>
            <person name="Li D."/>
            <person name="Meiyalaghan S."/>
            <person name="Nieuwenhuizen N."/>
            <person name="Read N."/>
            <person name="Prakash R."/>
            <person name="Hunter D."/>
            <person name="Zhang H."/>
            <person name="Mckenzie M."/>
            <person name="Knabel M."/>
            <person name="Harris A."/>
            <person name="Allan A."/>
            <person name="Chen A."/>
            <person name="Janssen B."/>
            <person name="Plunkett B."/>
            <person name="Dwamena C."/>
            <person name="Voogd C."/>
            <person name="Leif D."/>
            <person name="Lafferty D."/>
            <person name="Souleyre E."/>
            <person name="Varkonyi-Gasic E."/>
            <person name="Gambi F."/>
            <person name="Hanley J."/>
            <person name="Yao J.-L."/>
            <person name="Cheung J."/>
            <person name="David K."/>
            <person name="Warren B."/>
            <person name="Marsh K."/>
            <person name="Snowden K."/>
            <person name="Lin-Wang K."/>
            <person name="Brian L."/>
            <person name="Martinez-Sanchez M."/>
            <person name="Wang M."/>
            <person name="Ileperuma N."/>
            <person name="Macnee N."/>
            <person name="Campin R."/>
            <person name="Mcatee P."/>
            <person name="Drummond R."/>
            <person name="Espley R."/>
            <person name="Ireland H."/>
            <person name="Wu R."/>
            <person name="Atkinson R."/>
            <person name="Karunairetnam S."/>
            <person name="Bulley S."/>
            <person name="Chunkath S."/>
            <person name="Hanley Z."/>
            <person name="Storey R."/>
            <person name="Thrimawithana A."/>
            <person name="Thomson S."/>
            <person name="David C."/>
            <person name="Testolin R."/>
        </authorList>
    </citation>
    <scope>NUCLEOTIDE SEQUENCE [LARGE SCALE GENOMIC DNA]</scope>
    <source>
        <strain evidence="3">cv. Red5</strain>
        <tissue evidence="2">Young leaf</tissue>
    </source>
</reference>
<feature type="region of interest" description="Disordered" evidence="1">
    <location>
        <begin position="103"/>
        <end position="122"/>
    </location>
</feature>
<dbReference type="FunCoup" id="A0A2R6RR58">
    <property type="interactions" value="40"/>
</dbReference>
<keyword evidence="3" id="KW-1185">Reference proteome</keyword>
<dbReference type="EMBL" id="NKQK01000003">
    <property type="protein sequence ID" value="PSS32497.1"/>
    <property type="molecule type" value="Genomic_DNA"/>
</dbReference>
<evidence type="ECO:0000313" key="3">
    <source>
        <dbReference type="Proteomes" id="UP000241394"/>
    </source>
</evidence>
<dbReference type="Proteomes" id="UP000241394">
    <property type="component" value="Chromosome LG3"/>
</dbReference>
<sequence>MIQIKQDEKFFSRVLSKESSKAEPSFRVLYYGGSSGAIPFMWESQPGTPKHPLSHTSLPPLTPPPSYQSTTTPKTKSMQKSRSRTKFLSTLFPKFPSKKIKYVSPSLSSPSVSSSSSFSSSSTPMNAYIHRRGCLKHSRSTVPYGFEDDDEVAAETPTSTLCFGGRLGFFKELQGSRSKLNVKYPM</sequence>
<proteinExistence type="predicted"/>
<dbReference type="PANTHER" id="PTHR33257">
    <property type="entry name" value="OS05G0165500 PROTEIN"/>
    <property type="match status" value="1"/>
</dbReference>
<organism evidence="2 3">
    <name type="scientific">Actinidia chinensis var. chinensis</name>
    <name type="common">Chinese soft-hair kiwi</name>
    <dbReference type="NCBI Taxonomy" id="1590841"/>
    <lineage>
        <taxon>Eukaryota</taxon>
        <taxon>Viridiplantae</taxon>
        <taxon>Streptophyta</taxon>
        <taxon>Embryophyta</taxon>
        <taxon>Tracheophyta</taxon>
        <taxon>Spermatophyta</taxon>
        <taxon>Magnoliopsida</taxon>
        <taxon>eudicotyledons</taxon>
        <taxon>Gunneridae</taxon>
        <taxon>Pentapetalae</taxon>
        <taxon>asterids</taxon>
        <taxon>Ericales</taxon>
        <taxon>Actinidiaceae</taxon>
        <taxon>Actinidia</taxon>
    </lineage>
</organism>
<comment type="caution">
    <text evidence="2">The sequence shown here is derived from an EMBL/GenBank/DDBJ whole genome shotgun (WGS) entry which is preliminary data.</text>
</comment>
<feature type="compositionally biased region" description="Low complexity" evidence="1">
    <location>
        <begin position="67"/>
        <end position="76"/>
    </location>
</feature>
<accession>A0A2R6RR58</accession>
<evidence type="ECO:0000256" key="1">
    <source>
        <dbReference type="SAM" id="MobiDB-lite"/>
    </source>
</evidence>
<dbReference type="PANTHER" id="PTHR33257:SF4">
    <property type="entry name" value="EXPRESSED PROTEIN"/>
    <property type="match status" value="1"/>
</dbReference>
<protein>
    <submittedName>
        <fullName evidence="2">Uncharacterized protein</fullName>
    </submittedName>
</protein>